<evidence type="ECO:0000313" key="3">
    <source>
        <dbReference type="Proteomes" id="UP000605676"/>
    </source>
</evidence>
<gene>
    <name evidence="2" type="ORF">JIV24_21085</name>
</gene>
<reference evidence="2 3" key="1">
    <citation type="submission" date="2021-01" db="EMBL/GenBank/DDBJ databases">
        <title>Carboxyliciviraga sp.nov., isolated from coastal sediments.</title>
        <authorList>
            <person name="Lu D."/>
            <person name="Zhang T."/>
        </authorList>
    </citation>
    <scope>NUCLEOTIDE SEQUENCE [LARGE SCALE GENOMIC DNA]</scope>
    <source>
        <strain evidence="2 3">N1Y132</strain>
    </source>
</reference>
<proteinExistence type="predicted"/>
<keyword evidence="1" id="KW-0732">Signal</keyword>
<organism evidence="2 3">
    <name type="scientific">Carboxylicivirga marina</name>
    <dbReference type="NCBI Taxonomy" id="2800988"/>
    <lineage>
        <taxon>Bacteria</taxon>
        <taxon>Pseudomonadati</taxon>
        <taxon>Bacteroidota</taxon>
        <taxon>Bacteroidia</taxon>
        <taxon>Marinilabiliales</taxon>
        <taxon>Marinilabiliaceae</taxon>
        <taxon>Carboxylicivirga</taxon>
    </lineage>
</organism>
<comment type="caution">
    <text evidence="2">The sequence shown here is derived from an EMBL/GenBank/DDBJ whole genome shotgun (WGS) entry which is preliminary data.</text>
</comment>
<dbReference type="EMBL" id="JAENRR010000097">
    <property type="protein sequence ID" value="MBK3519850.1"/>
    <property type="molecule type" value="Genomic_DNA"/>
</dbReference>
<evidence type="ECO:0000256" key="1">
    <source>
        <dbReference type="SAM" id="SignalP"/>
    </source>
</evidence>
<protein>
    <submittedName>
        <fullName evidence="2">Uncharacterized protein</fullName>
    </submittedName>
</protein>
<sequence>MRKKLYTSAVVLLLFSTLTLANNPTRKRQVNQQIRIRNGVTTGELTKAEAIKLQKQQVNIKRTKKSAIADGIVTRKERVAIQHKQNRASANIYRKKHYNLSR</sequence>
<name>A0ABS1HQ99_9BACT</name>
<dbReference type="Proteomes" id="UP000605676">
    <property type="component" value="Unassembled WGS sequence"/>
</dbReference>
<evidence type="ECO:0000313" key="2">
    <source>
        <dbReference type="EMBL" id="MBK3519850.1"/>
    </source>
</evidence>
<keyword evidence="3" id="KW-1185">Reference proteome</keyword>
<dbReference type="RefSeq" id="WP_200467069.1">
    <property type="nucleotide sequence ID" value="NZ_JAENRR010000097.1"/>
</dbReference>
<feature type="chain" id="PRO_5045289254" evidence="1">
    <location>
        <begin position="22"/>
        <end position="102"/>
    </location>
</feature>
<accession>A0ABS1HQ99</accession>
<feature type="signal peptide" evidence="1">
    <location>
        <begin position="1"/>
        <end position="21"/>
    </location>
</feature>